<keyword evidence="5" id="KW-0997">Cell inner membrane</keyword>
<evidence type="ECO:0000256" key="10">
    <source>
        <dbReference type="ARBA" id="ARBA00023136"/>
    </source>
</evidence>
<evidence type="ECO:0000256" key="14">
    <source>
        <dbReference type="HAMAP-Rule" id="MF_00286"/>
    </source>
</evidence>
<dbReference type="AlphaFoldDB" id="A0AAE9YVP2"/>
<name>A0AAE9YVP2_9GAMM</name>
<evidence type="ECO:0000313" key="16">
    <source>
        <dbReference type="EMBL" id="WDE01205.1"/>
    </source>
</evidence>
<keyword evidence="17" id="KW-1185">Reference proteome</keyword>
<feature type="topological domain" description="Periplasmic" evidence="14">
    <location>
        <begin position="50"/>
        <end position="67"/>
    </location>
</feature>
<comment type="similarity">
    <text evidence="2 14">Belongs to the DsbB family.</text>
</comment>
<proteinExistence type="inferred from homology"/>
<dbReference type="Pfam" id="PF02600">
    <property type="entry name" value="DsbB"/>
    <property type="match status" value="1"/>
</dbReference>
<keyword evidence="6 14" id="KW-0812">Transmembrane</keyword>
<dbReference type="PANTHER" id="PTHR36570">
    <property type="entry name" value="DISULFIDE BOND FORMATION PROTEIN B"/>
    <property type="match status" value="1"/>
</dbReference>
<evidence type="ECO:0000256" key="7">
    <source>
        <dbReference type="ARBA" id="ARBA00022982"/>
    </source>
</evidence>
<dbReference type="GO" id="GO:0006457">
    <property type="term" value="P:protein folding"/>
    <property type="evidence" value="ECO:0007669"/>
    <property type="project" value="InterPro"/>
</dbReference>
<organism evidence="16 17">
    <name type="scientific">Thalassomonas actiniarum</name>
    <dbReference type="NCBI Taxonomy" id="485447"/>
    <lineage>
        <taxon>Bacteria</taxon>
        <taxon>Pseudomonadati</taxon>
        <taxon>Pseudomonadota</taxon>
        <taxon>Gammaproteobacteria</taxon>
        <taxon>Alteromonadales</taxon>
        <taxon>Colwelliaceae</taxon>
        <taxon>Thalassomonas</taxon>
    </lineage>
</organism>
<reference evidence="16 17" key="2">
    <citation type="journal article" date="2022" name="Mar. Drugs">
        <title>Bioassay-Guided Fractionation Leads to the Detection of Cholic Acid Generated by the Rare Thalassomonas sp.</title>
        <authorList>
            <person name="Pheiffer F."/>
            <person name="Schneider Y.K."/>
            <person name="Hansen E.H."/>
            <person name="Andersen J.H."/>
            <person name="Isaksson J."/>
            <person name="Busche T."/>
            <person name="R C."/>
            <person name="Kalinowski J."/>
            <person name="Zyl L.V."/>
            <person name="Trindade M."/>
        </authorList>
    </citation>
    <scope>NUCLEOTIDE SEQUENCE [LARGE SCALE GENOMIC DNA]</scope>
    <source>
        <strain evidence="16 17">A5K-106</strain>
    </source>
</reference>
<gene>
    <name evidence="14 16" type="primary">dsbB</name>
    <name evidence="16" type="ORF">SG35_011505</name>
</gene>
<evidence type="ECO:0000256" key="1">
    <source>
        <dbReference type="ARBA" id="ARBA00004429"/>
    </source>
</evidence>
<keyword evidence="8 14" id="KW-1133">Transmembrane helix</keyword>
<comment type="caution">
    <text evidence="14">Lacks conserved residue(s) required for the propagation of feature annotation.</text>
</comment>
<keyword evidence="10 14" id="KW-0472">Membrane</keyword>
<dbReference type="PANTHER" id="PTHR36570:SF2">
    <property type="entry name" value="DISULFIDE BOND FORMATION PROTEIN B"/>
    <property type="match status" value="1"/>
</dbReference>
<accession>A0AAE9YVP2</accession>
<evidence type="ECO:0000256" key="2">
    <source>
        <dbReference type="ARBA" id="ARBA00008823"/>
    </source>
</evidence>
<dbReference type="EMBL" id="CP059735">
    <property type="protein sequence ID" value="WDE01205.1"/>
    <property type="molecule type" value="Genomic_DNA"/>
</dbReference>
<dbReference type="SUPFAM" id="SSF158442">
    <property type="entry name" value="DsbB-like"/>
    <property type="match status" value="1"/>
</dbReference>
<keyword evidence="9 14" id="KW-0560">Oxidoreductase</keyword>
<protein>
    <recommendedName>
        <fullName evidence="14">Disulfide bond formation protein B</fullName>
    </recommendedName>
    <alternativeName>
        <fullName evidence="14">Disulfide oxidoreductase</fullName>
    </alternativeName>
</protein>
<feature type="transmembrane region" description="Helical" evidence="15">
    <location>
        <begin position="35"/>
        <end position="55"/>
    </location>
</feature>
<evidence type="ECO:0000256" key="8">
    <source>
        <dbReference type="ARBA" id="ARBA00022989"/>
    </source>
</evidence>
<evidence type="ECO:0000256" key="5">
    <source>
        <dbReference type="ARBA" id="ARBA00022519"/>
    </source>
</evidence>
<sequence>MKIADKRLTIRTKIIEGNEVKTISDLVDKATPWKLLALSALALELVALYFQYIMGLEPCIMCIYQRVAIWGIFFAGVVGSLGHNFFIGRFAAFALWGIGAIWGLLIAMEHVEMQSASSSLFFTCDYVPNFPSWAPLHQWLPWLFEATGDCGEISWSFLDYSMPQWMIATYAIYAGVFVLILLARLLYARKI</sequence>
<feature type="topological domain" description="Cytoplasmic" evidence="14">
    <location>
        <begin position="1"/>
        <end position="32"/>
    </location>
</feature>
<feature type="disulfide bond" description="Redox-active" evidence="14">
    <location>
        <begin position="59"/>
        <end position="62"/>
    </location>
</feature>
<evidence type="ECO:0000256" key="13">
    <source>
        <dbReference type="ARBA" id="ARBA00023284"/>
    </source>
</evidence>
<keyword evidence="13 14" id="KW-0676">Redox-active center</keyword>
<dbReference type="Gene3D" id="1.20.1550.10">
    <property type="entry name" value="DsbB-like"/>
    <property type="match status" value="1"/>
</dbReference>
<dbReference type="HAMAP" id="MF_00286">
    <property type="entry name" value="DsbB"/>
    <property type="match status" value="1"/>
</dbReference>
<keyword evidence="3 14" id="KW-0813">Transport</keyword>
<dbReference type="InterPro" id="IPR003752">
    <property type="entry name" value="DiS_bond_form_DsbB/BdbC"/>
</dbReference>
<feature type="disulfide bond" description="Redox-active" evidence="14">
    <location>
        <begin position="124"/>
        <end position="150"/>
    </location>
</feature>
<evidence type="ECO:0000313" key="17">
    <source>
        <dbReference type="Proteomes" id="UP000032568"/>
    </source>
</evidence>
<evidence type="ECO:0000256" key="15">
    <source>
        <dbReference type="SAM" id="Phobius"/>
    </source>
</evidence>
<evidence type="ECO:0000256" key="4">
    <source>
        <dbReference type="ARBA" id="ARBA00022475"/>
    </source>
</evidence>
<reference evidence="16 17" key="1">
    <citation type="journal article" date="2015" name="Genome Announc.">
        <title>Draft Genome Sequences of Marine Isolates of Thalassomonas viridans and Thalassomonas actiniarum.</title>
        <authorList>
            <person name="Olonade I."/>
            <person name="van Zyl L.J."/>
            <person name="Trindade M."/>
        </authorList>
    </citation>
    <scope>NUCLEOTIDE SEQUENCE [LARGE SCALE GENOMIC DNA]</scope>
    <source>
        <strain evidence="16 17">A5K-106</strain>
    </source>
</reference>
<comment type="subcellular location">
    <subcellularLocation>
        <location evidence="1">Cell inner membrane</location>
        <topology evidence="1">Multi-pass membrane protein</topology>
    </subcellularLocation>
    <subcellularLocation>
        <location evidence="14">Cell membrane</location>
        <topology evidence="14">Multi-pass membrane protein</topology>
    </subcellularLocation>
</comment>
<evidence type="ECO:0000256" key="11">
    <source>
        <dbReference type="ARBA" id="ARBA00023157"/>
    </source>
</evidence>
<dbReference type="InterPro" id="IPR050183">
    <property type="entry name" value="DsbB"/>
</dbReference>
<feature type="transmembrane region" description="Helical" evidence="15">
    <location>
        <begin position="67"/>
        <end position="86"/>
    </location>
</feature>
<dbReference type="GO" id="GO:0005886">
    <property type="term" value="C:plasma membrane"/>
    <property type="evidence" value="ECO:0007669"/>
    <property type="project" value="UniProtKB-SubCell"/>
</dbReference>
<evidence type="ECO:0000256" key="3">
    <source>
        <dbReference type="ARBA" id="ARBA00022448"/>
    </source>
</evidence>
<feature type="transmembrane region" description="Helical" evidence="15">
    <location>
        <begin position="93"/>
        <end position="111"/>
    </location>
</feature>
<keyword evidence="11 14" id="KW-1015">Disulfide bond</keyword>
<feature type="transmembrane region" description="Helical" evidence="15">
    <location>
        <begin position="165"/>
        <end position="187"/>
    </location>
</feature>
<dbReference type="InterPro" id="IPR023380">
    <property type="entry name" value="DsbB-like_sf"/>
</dbReference>
<dbReference type="GO" id="GO:0009055">
    <property type="term" value="F:electron transfer activity"/>
    <property type="evidence" value="ECO:0007669"/>
    <property type="project" value="UniProtKB-UniRule"/>
</dbReference>
<dbReference type="KEGG" id="tact:SG35_011505"/>
<evidence type="ECO:0000256" key="12">
    <source>
        <dbReference type="ARBA" id="ARBA00023186"/>
    </source>
</evidence>
<dbReference type="GO" id="GO:0015035">
    <property type="term" value="F:protein-disulfide reductase activity"/>
    <property type="evidence" value="ECO:0007669"/>
    <property type="project" value="UniProtKB-UniRule"/>
</dbReference>
<keyword evidence="12 14" id="KW-0143">Chaperone</keyword>
<dbReference type="Proteomes" id="UP000032568">
    <property type="component" value="Chromosome"/>
</dbReference>
<feature type="topological domain" description="Cytoplasmic" evidence="14">
    <location>
        <begin position="184"/>
        <end position="191"/>
    </location>
</feature>
<comment type="function">
    <text evidence="14">Required for disulfide bond formation in some periplasmic proteins. Acts by oxidizing the DsbA protein.</text>
</comment>
<evidence type="ECO:0000256" key="9">
    <source>
        <dbReference type="ARBA" id="ARBA00023002"/>
    </source>
</evidence>
<keyword evidence="7 14" id="KW-0249">Electron transport</keyword>
<keyword evidence="4 14" id="KW-1003">Cell membrane</keyword>
<dbReference type="InterPro" id="IPR022920">
    <property type="entry name" value="Disulphide_bond_form_DsbB"/>
</dbReference>
<dbReference type="NCBIfam" id="NF002485">
    <property type="entry name" value="PRK01749.1"/>
    <property type="match status" value="1"/>
</dbReference>
<evidence type="ECO:0000256" key="6">
    <source>
        <dbReference type="ARBA" id="ARBA00022692"/>
    </source>
</evidence>